<sequence>MYNIPFDKDYEDTLIEKAKTLPLDEALTLIKNYGFIKSEGKITNFFSELVDRYPELRTILLSNVTITKNIKPI</sequence>
<name>A0A6J5KSA7_9CAUD</name>
<dbReference type="EMBL" id="LR796189">
    <property type="protein sequence ID" value="CAB4125334.1"/>
    <property type="molecule type" value="Genomic_DNA"/>
</dbReference>
<organism evidence="1">
    <name type="scientific">uncultured Caudovirales phage</name>
    <dbReference type="NCBI Taxonomy" id="2100421"/>
    <lineage>
        <taxon>Viruses</taxon>
        <taxon>Duplodnaviria</taxon>
        <taxon>Heunggongvirae</taxon>
        <taxon>Uroviricota</taxon>
        <taxon>Caudoviricetes</taxon>
        <taxon>Peduoviridae</taxon>
        <taxon>Maltschvirus</taxon>
        <taxon>Maltschvirus maltsch</taxon>
    </lineage>
</organism>
<proteinExistence type="predicted"/>
<reference evidence="1" key="1">
    <citation type="submission" date="2020-04" db="EMBL/GenBank/DDBJ databases">
        <authorList>
            <person name="Chiriac C."/>
            <person name="Salcher M."/>
            <person name="Ghai R."/>
            <person name="Kavagutti S V."/>
        </authorList>
    </citation>
    <scope>NUCLEOTIDE SEQUENCE</scope>
</reference>
<accession>A0A6J5KSA7</accession>
<gene>
    <name evidence="1" type="ORF">UFOVP53_112</name>
</gene>
<protein>
    <submittedName>
        <fullName evidence="1">Uncharacterized protein</fullName>
    </submittedName>
</protein>
<evidence type="ECO:0000313" key="1">
    <source>
        <dbReference type="EMBL" id="CAB4125334.1"/>
    </source>
</evidence>